<evidence type="ECO:0000313" key="1">
    <source>
        <dbReference type="EMBL" id="JAE17220.1"/>
    </source>
</evidence>
<dbReference type="AlphaFoldDB" id="A0A0A9FWJ7"/>
<organism evidence="1">
    <name type="scientific">Arundo donax</name>
    <name type="common">Giant reed</name>
    <name type="synonym">Donax arundinaceus</name>
    <dbReference type="NCBI Taxonomy" id="35708"/>
    <lineage>
        <taxon>Eukaryota</taxon>
        <taxon>Viridiplantae</taxon>
        <taxon>Streptophyta</taxon>
        <taxon>Embryophyta</taxon>
        <taxon>Tracheophyta</taxon>
        <taxon>Spermatophyta</taxon>
        <taxon>Magnoliopsida</taxon>
        <taxon>Liliopsida</taxon>
        <taxon>Poales</taxon>
        <taxon>Poaceae</taxon>
        <taxon>PACMAD clade</taxon>
        <taxon>Arundinoideae</taxon>
        <taxon>Arundineae</taxon>
        <taxon>Arundo</taxon>
    </lineage>
</organism>
<protein>
    <submittedName>
        <fullName evidence="1">Uncharacterized protein</fullName>
    </submittedName>
</protein>
<reference evidence="1" key="2">
    <citation type="journal article" date="2015" name="Data Brief">
        <title>Shoot transcriptome of the giant reed, Arundo donax.</title>
        <authorList>
            <person name="Barrero R.A."/>
            <person name="Guerrero F.D."/>
            <person name="Moolhuijzen P."/>
            <person name="Goolsby J.A."/>
            <person name="Tidwell J."/>
            <person name="Bellgard S.E."/>
            <person name="Bellgard M.I."/>
        </authorList>
    </citation>
    <scope>NUCLEOTIDE SEQUENCE</scope>
    <source>
        <tissue evidence="1">Shoot tissue taken approximately 20 cm above the soil surface</tissue>
    </source>
</reference>
<dbReference type="EMBL" id="GBRH01180676">
    <property type="protein sequence ID" value="JAE17220.1"/>
    <property type="molecule type" value="Transcribed_RNA"/>
</dbReference>
<proteinExistence type="predicted"/>
<name>A0A0A9FWJ7_ARUDO</name>
<accession>A0A0A9FWJ7</accession>
<sequence>MVPKVNIRSFHEHSGHMFFFLCQ</sequence>
<reference evidence="1" key="1">
    <citation type="submission" date="2014-09" db="EMBL/GenBank/DDBJ databases">
        <authorList>
            <person name="Magalhaes I.L.F."/>
            <person name="Oliveira U."/>
            <person name="Santos F.R."/>
            <person name="Vidigal T.H.D.A."/>
            <person name="Brescovit A.D."/>
            <person name="Santos A.J."/>
        </authorList>
    </citation>
    <scope>NUCLEOTIDE SEQUENCE</scope>
    <source>
        <tissue evidence="1">Shoot tissue taken approximately 20 cm above the soil surface</tissue>
    </source>
</reference>